<accession>Q5D8G1</accession>
<keyword evidence="1" id="KW-1133">Transmembrane helix</keyword>
<organism evidence="2">
    <name type="scientific">Schistosoma japonicum</name>
    <name type="common">Blood fluke</name>
    <dbReference type="NCBI Taxonomy" id="6182"/>
    <lineage>
        <taxon>Eukaryota</taxon>
        <taxon>Metazoa</taxon>
        <taxon>Spiralia</taxon>
        <taxon>Lophotrochozoa</taxon>
        <taxon>Platyhelminthes</taxon>
        <taxon>Trematoda</taxon>
        <taxon>Digenea</taxon>
        <taxon>Strigeidida</taxon>
        <taxon>Schistosomatoidea</taxon>
        <taxon>Schistosomatidae</taxon>
        <taxon>Schistosoma</taxon>
    </lineage>
</organism>
<keyword evidence="1" id="KW-0472">Membrane</keyword>
<proteinExistence type="evidence at transcript level"/>
<evidence type="ECO:0000313" key="2">
    <source>
        <dbReference type="EMBL" id="AAW27895.1"/>
    </source>
</evidence>
<dbReference type="EMBL" id="AY816163">
    <property type="protein sequence ID" value="AAW27895.1"/>
    <property type="molecule type" value="mRNA"/>
</dbReference>
<keyword evidence="1" id="KW-0812">Transmembrane</keyword>
<evidence type="ECO:0000256" key="1">
    <source>
        <dbReference type="SAM" id="Phobius"/>
    </source>
</evidence>
<sequence length="151" mass="16886">MRNEHSEKDSSPIASDNFQLTYFNPIKSTHSKSYTMGISLTILLFGLIFLSSGLLIYRKNKHFHISNCRKVCNYSCNNRDSIASPINEKINQKYTTGILDTTNGLQNWNQVTNVFSNQHSKDQPLLLNGISPAESMNPSTGVSIINIESDG</sequence>
<name>Q5D8G1_SCHJA</name>
<reference evidence="2" key="1">
    <citation type="submission" date="2004-11" db="EMBL/GenBank/DDBJ databases">
        <title>The full-length cDNA sequences of Schistosoma japonicum genes.</title>
        <authorList>
            <person name="Han Z."/>
        </authorList>
    </citation>
    <scope>NUCLEOTIDE SEQUENCE</scope>
</reference>
<dbReference type="AlphaFoldDB" id="Q5D8G1"/>
<reference evidence="2" key="2">
    <citation type="journal article" date="2006" name="PLoS Pathog.">
        <title>New perspectives on host-parasite interplay by comparative transcriptomic and proteomic analyses of Schistosoma japonicum.</title>
        <authorList>
            <person name="Liu F."/>
            <person name="Lu J."/>
            <person name="Hu W."/>
            <person name="Wang S.Y."/>
            <person name="Cui S.J."/>
            <person name="Chi M."/>
            <person name="Yan Q."/>
            <person name="Wang X.R."/>
            <person name="Song H.D."/>
            <person name="Xu X.N."/>
            <person name="Wang J.J."/>
            <person name="Zhang X.L."/>
            <person name="Zhang X."/>
            <person name="Wang Z.Q."/>
            <person name="Xue C.L."/>
            <person name="Brindley P.J."/>
            <person name="McManus D.P."/>
            <person name="Yang P.Y."/>
            <person name="Feng Z."/>
            <person name="Chen Z."/>
            <person name="Han Z.G."/>
        </authorList>
    </citation>
    <scope>NUCLEOTIDE SEQUENCE</scope>
</reference>
<protein>
    <submittedName>
        <fullName evidence="2">SJCHGC07663 protein</fullName>
    </submittedName>
</protein>
<feature type="transmembrane region" description="Helical" evidence="1">
    <location>
        <begin position="34"/>
        <end position="57"/>
    </location>
</feature>